<protein>
    <submittedName>
        <fullName evidence="1">Uncharacterized protein</fullName>
    </submittedName>
</protein>
<dbReference type="EMBL" id="UAPQ01000010">
    <property type="protein sequence ID" value="SPT54319.1"/>
    <property type="molecule type" value="Genomic_DNA"/>
</dbReference>
<proteinExistence type="predicted"/>
<accession>A0ABY1VQA9</accession>
<name>A0ABY1VQA9_9ACTO</name>
<keyword evidence="2" id="KW-1185">Reference proteome</keyword>
<comment type="caution">
    <text evidence="1">The sequence shown here is derived from an EMBL/GenBank/DDBJ whole genome shotgun (WGS) entry which is preliminary data.</text>
</comment>
<dbReference type="Proteomes" id="UP000250006">
    <property type="component" value="Unassembled WGS sequence"/>
</dbReference>
<evidence type="ECO:0000313" key="2">
    <source>
        <dbReference type="Proteomes" id="UP000250006"/>
    </source>
</evidence>
<gene>
    <name evidence="1" type="ORF">NCTC11535_02033</name>
</gene>
<organism evidence="1 2">
    <name type="scientific">Actinomyces bovis</name>
    <dbReference type="NCBI Taxonomy" id="1658"/>
    <lineage>
        <taxon>Bacteria</taxon>
        <taxon>Bacillati</taxon>
        <taxon>Actinomycetota</taxon>
        <taxon>Actinomycetes</taxon>
        <taxon>Actinomycetales</taxon>
        <taxon>Actinomycetaceae</taxon>
        <taxon>Actinomyces</taxon>
    </lineage>
</organism>
<sequence>MELGSSASVDGFYARSRGVVNGVGVEVLRVWGERALVREAGSGGEGQWVGLGEVCEVVVEQPYRVCLWEGVVESVLGPEGVWDTKWRRVFPVGFDAWSSPGRAGGLDLGVWSSFLQGPVPVSGQTLLVVEGVLYPCTRSREPGYPDGGPAYYVSAEGWCHLMDAPVRLRAVDDSVLSNDLAVLGGLVEGVLEVSRVSALWGGRRVEVLYVAHAYAYVVDFEEGVRHRSMLHVGDLGVLDALVGPVRLDELEDIRFDVYVRERREDCGSWGFMGVWGLDGDLARGCSGSVRMERGCWQAWPRTHTIGKIDRS</sequence>
<reference evidence="1 2" key="1">
    <citation type="submission" date="2018-06" db="EMBL/GenBank/DDBJ databases">
        <authorList>
            <consortium name="Pathogen Informatics"/>
            <person name="Doyle S."/>
        </authorList>
    </citation>
    <scope>NUCLEOTIDE SEQUENCE [LARGE SCALE GENOMIC DNA]</scope>
    <source>
        <strain evidence="1 2">NCTC11535</strain>
    </source>
</reference>
<dbReference type="RefSeq" id="WP_126622397.1">
    <property type="nucleotide sequence ID" value="NZ_UAPQ01000010.1"/>
</dbReference>
<evidence type="ECO:0000313" key="1">
    <source>
        <dbReference type="EMBL" id="SPT54319.1"/>
    </source>
</evidence>